<reference evidence="7" key="1">
    <citation type="submission" date="2021-01" db="EMBL/GenBank/DDBJ databases">
        <authorList>
            <person name="Kaushik A."/>
        </authorList>
    </citation>
    <scope>NUCLEOTIDE SEQUENCE</scope>
    <source>
        <strain evidence="7">Type strain: AG8-Rh-89/</strain>
    </source>
</reference>
<dbReference type="SUPFAM" id="SSF52540">
    <property type="entry name" value="P-loop containing nucleoside triphosphate hydrolases"/>
    <property type="match status" value="1"/>
</dbReference>
<dbReference type="PANTHER" id="PTHR47980">
    <property type="entry name" value="LD44762P"/>
    <property type="match status" value="1"/>
</dbReference>
<evidence type="ECO:0000256" key="5">
    <source>
        <dbReference type="ARBA" id="ARBA00046278"/>
    </source>
</evidence>
<dbReference type="GO" id="GO:0003924">
    <property type="term" value="F:GTPase activity"/>
    <property type="evidence" value="ECO:0007669"/>
    <property type="project" value="InterPro"/>
</dbReference>
<dbReference type="Proteomes" id="UP000663850">
    <property type="component" value="Unassembled WGS sequence"/>
</dbReference>
<dbReference type="FunFam" id="3.40.50.300:FF:001447">
    <property type="entry name" value="Ras-related protein Rab-1B"/>
    <property type="match status" value="1"/>
</dbReference>
<evidence type="ECO:0000256" key="1">
    <source>
        <dbReference type="ARBA" id="ARBA00006270"/>
    </source>
</evidence>
<dbReference type="AlphaFoldDB" id="A0A8H3DM46"/>
<accession>A0A8H3DM46</accession>
<comment type="subcellular location">
    <subcellularLocation>
        <location evidence="5">Endomembrane system</location>
        <topology evidence="5">Lipid-anchor</topology>
        <orientation evidence="5">Cytoplasmic side</orientation>
    </subcellularLocation>
</comment>
<evidence type="ECO:0000256" key="2">
    <source>
        <dbReference type="ARBA" id="ARBA00022741"/>
    </source>
</evidence>
<evidence type="ECO:0000313" key="8">
    <source>
        <dbReference type="Proteomes" id="UP000663850"/>
    </source>
</evidence>
<sequence>MVDVTQQRAKLITISYAPSGQESRVHRIFIPWTGDYNVALESAIVKLKRFFPEGTDSEFRWLASKTEDGSGWTELDADVFPAIAKELEDRAELRLEESCKLKNVKVLPLGRDEDAYYQFKIIVIGPSSVGKTMLLQYFTKPSSARKDTLQATTKIRMDISSRFMMSDGTLLKAELWDTAGTERYRSITQSTYRKVNGVLLVYNLTKEESFKECEDWRKDLEKNIDNFSEVQVVLVGNQVDNEKEREVSTGKAQAYADRHGFKFAEVSAKDGTNVEQMFQTLMDDVVEKLSAQNALVQYKKSKDQQRRKDELAPPKKGGCKC</sequence>
<evidence type="ECO:0000256" key="4">
    <source>
        <dbReference type="ARBA" id="ARBA00023288"/>
    </source>
</evidence>
<keyword evidence="3" id="KW-0342">GTP-binding</keyword>
<comment type="similarity">
    <text evidence="1">Belongs to the small GTPase superfamily. Rab family.</text>
</comment>
<feature type="compositionally biased region" description="Basic and acidic residues" evidence="6">
    <location>
        <begin position="300"/>
        <end position="313"/>
    </location>
</feature>
<dbReference type="NCBIfam" id="TIGR00231">
    <property type="entry name" value="small_GTP"/>
    <property type="match status" value="1"/>
</dbReference>
<dbReference type="InterPro" id="IPR005225">
    <property type="entry name" value="Small_GTP-bd"/>
</dbReference>
<keyword evidence="4" id="KW-0449">Lipoprotein</keyword>
<dbReference type="GO" id="GO:0012505">
    <property type="term" value="C:endomembrane system"/>
    <property type="evidence" value="ECO:0007669"/>
    <property type="project" value="UniProtKB-SubCell"/>
</dbReference>
<dbReference type="CDD" id="cd00154">
    <property type="entry name" value="Rab"/>
    <property type="match status" value="1"/>
</dbReference>
<dbReference type="InterPro" id="IPR001806">
    <property type="entry name" value="Small_GTPase"/>
</dbReference>
<dbReference type="PRINTS" id="PR00449">
    <property type="entry name" value="RASTRNSFRMNG"/>
</dbReference>
<dbReference type="SMART" id="SM00175">
    <property type="entry name" value="RAB"/>
    <property type="match status" value="1"/>
</dbReference>
<dbReference type="Pfam" id="PF00071">
    <property type="entry name" value="Ras"/>
    <property type="match status" value="1"/>
</dbReference>
<evidence type="ECO:0000313" key="7">
    <source>
        <dbReference type="EMBL" id="CAE6533977.1"/>
    </source>
</evidence>
<dbReference type="InterPro" id="IPR050305">
    <property type="entry name" value="Small_GTPase_Rab"/>
</dbReference>
<dbReference type="PROSITE" id="PS51419">
    <property type="entry name" value="RAB"/>
    <property type="match status" value="1"/>
</dbReference>
<keyword evidence="2" id="KW-0547">Nucleotide-binding</keyword>
<dbReference type="SMART" id="SM00174">
    <property type="entry name" value="RHO"/>
    <property type="match status" value="1"/>
</dbReference>
<dbReference type="InterPro" id="IPR027417">
    <property type="entry name" value="P-loop_NTPase"/>
</dbReference>
<name>A0A8H3DM46_9AGAM</name>
<comment type="caution">
    <text evidence="7">The sequence shown here is derived from an EMBL/GenBank/DDBJ whole genome shotgun (WGS) entry which is preliminary data.</text>
</comment>
<proteinExistence type="inferred from homology"/>
<dbReference type="GO" id="GO:0005525">
    <property type="term" value="F:GTP binding"/>
    <property type="evidence" value="ECO:0007669"/>
    <property type="project" value="UniProtKB-KW"/>
</dbReference>
<protein>
    <submittedName>
        <fullName evidence="7">Uncharacterized protein</fullName>
    </submittedName>
</protein>
<organism evidence="7 8">
    <name type="scientific">Rhizoctonia solani</name>
    <dbReference type="NCBI Taxonomy" id="456999"/>
    <lineage>
        <taxon>Eukaryota</taxon>
        <taxon>Fungi</taxon>
        <taxon>Dikarya</taxon>
        <taxon>Basidiomycota</taxon>
        <taxon>Agaricomycotina</taxon>
        <taxon>Agaricomycetes</taxon>
        <taxon>Cantharellales</taxon>
        <taxon>Ceratobasidiaceae</taxon>
        <taxon>Rhizoctonia</taxon>
    </lineage>
</organism>
<gene>
    <name evidence="7" type="ORF">RDB_LOCUS136397</name>
</gene>
<dbReference type="EMBL" id="CAJMWZ010007187">
    <property type="protein sequence ID" value="CAE6533977.1"/>
    <property type="molecule type" value="Genomic_DNA"/>
</dbReference>
<dbReference type="Gene3D" id="3.40.50.300">
    <property type="entry name" value="P-loop containing nucleotide triphosphate hydrolases"/>
    <property type="match status" value="1"/>
</dbReference>
<feature type="region of interest" description="Disordered" evidence="6">
    <location>
        <begin position="298"/>
        <end position="321"/>
    </location>
</feature>
<evidence type="ECO:0000256" key="3">
    <source>
        <dbReference type="ARBA" id="ARBA00023134"/>
    </source>
</evidence>
<evidence type="ECO:0000256" key="6">
    <source>
        <dbReference type="SAM" id="MobiDB-lite"/>
    </source>
</evidence>
<dbReference type="SMART" id="SM00173">
    <property type="entry name" value="RAS"/>
    <property type="match status" value="1"/>
</dbReference>
<dbReference type="PROSITE" id="PS51421">
    <property type="entry name" value="RAS"/>
    <property type="match status" value="1"/>
</dbReference>